<dbReference type="PANTHER" id="PTHR24198">
    <property type="entry name" value="ANKYRIN REPEAT AND PROTEIN KINASE DOMAIN-CONTAINING PROTEIN"/>
    <property type="match status" value="1"/>
</dbReference>
<evidence type="ECO:0000256" key="1">
    <source>
        <dbReference type="ARBA" id="ARBA00022737"/>
    </source>
</evidence>
<evidence type="ECO:0000313" key="5">
    <source>
        <dbReference type="Proteomes" id="UP001175211"/>
    </source>
</evidence>
<keyword evidence="5" id="KW-1185">Reference proteome</keyword>
<sequence>MTPLAHAVISKRMDAVKVLLVHNRVDPDVRDNFGRTILSQVIVASDYFQDPYPSSSLEGAREEISAVLLRSDVNVNAQDMYGTTPLSFAAQSGRLAIAKMILDVDDASVDINDQDGRAPLSYAVQYGHADIVQLLLGRNGTDHVGPLLVYAALNKHLGIMEVLLRQNNVAINYQKVDDVPFLHFVARLWLVDVYDLILDVCGESVDVNVKDSEGKTLFSHAVQYCYNHMVHRLLDRKDIQADIKDNRGWTPLFYAMTNKDITHIKAYRNSADMEPRTVPVVDPFPFGDPWQTLIPPQSSIDLHLEIVRLLLGRSDVSPNVVDEAGHTPIYYAIQHNDIDVVNVFLEQGIVDTNTLISIAIPDFIGGDGDVNLKDGDGRTLFSYAAERGSPAVDLLLQCADLDINSQDKKGRTPLSYAAENGRMRIVKSILKRKDVDVNLSDSNGVTPLGYTERAEALGVWMHDIPSRIAHMLRMYGCADSTEVRTPDDIPSSS</sequence>
<feature type="repeat" description="ANK" evidence="3">
    <location>
        <begin position="324"/>
        <end position="348"/>
    </location>
</feature>
<feature type="repeat" description="ANK" evidence="3">
    <location>
        <begin position="115"/>
        <end position="136"/>
    </location>
</feature>
<evidence type="ECO:0000256" key="3">
    <source>
        <dbReference type="PROSITE-ProRule" id="PRU00023"/>
    </source>
</evidence>
<dbReference type="SUPFAM" id="SSF48403">
    <property type="entry name" value="Ankyrin repeat"/>
    <property type="match status" value="2"/>
</dbReference>
<dbReference type="Pfam" id="PF00023">
    <property type="entry name" value="Ank"/>
    <property type="match status" value="1"/>
</dbReference>
<gene>
    <name evidence="4" type="ORF">EV420DRAFT_646145</name>
</gene>
<protein>
    <submittedName>
        <fullName evidence="4">Ankyrin repeat-containing domain protein</fullName>
    </submittedName>
</protein>
<dbReference type="SMART" id="SM00248">
    <property type="entry name" value="ANK"/>
    <property type="match status" value="8"/>
</dbReference>
<reference evidence="4" key="1">
    <citation type="submission" date="2023-06" db="EMBL/GenBank/DDBJ databases">
        <authorList>
            <consortium name="Lawrence Berkeley National Laboratory"/>
            <person name="Ahrendt S."/>
            <person name="Sahu N."/>
            <person name="Indic B."/>
            <person name="Wong-Bajracharya J."/>
            <person name="Merenyi Z."/>
            <person name="Ke H.-M."/>
            <person name="Monk M."/>
            <person name="Kocsube S."/>
            <person name="Drula E."/>
            <person name="Lipzen A."/>
            <person name="Balint B."/>
            <person name="Henrissat B."/>
            <person name="Andreopoulos B."/>
            <person name="Martin F.M."/>
            <person name="Harder C.B."/>
            <person name="Rigling D."/>
            <person name="Ford K.L."/>
            <person name="Foster G.D."/>
            <person name="Pangilinan J."/>
            <person name="Papanicolaou A."/>
            <person name="Barry K."/>
            <person name="LaButti K."/>
            <person name="Viragh M."/>
            <person name="Koriabine M."/>
            <person name="Yan M."/>
            <person name="Riley R."/>
            <person name="Champramary S."/>
            <person name="Plett K.L."/>
            <person name="Tsai I.J."/>
            <person name="Slot J."/>
            <person name="Sipos G."/>
            <person name="Plett J."/>
            <person name="Nagy L.G."/>
            <person name="Grigoriev I.V."/>
        </authorList>
    </citation>
    <scope>NUCLEOTIDE SEQUENCE</scope>
    <source>
        <strain evidence="4">CCBAS 213</strain>
    </source>
</reference>
<evidence type="ECO:0000313" key="4">
    <source>
        <dbReference type="EMBL" id="KAK0466743.1"/>
    </source>
</evidence>
<organism evidence="4 5">
    <name type="scientific">Armillaria tabescens</name>
    <name type="common">Ringless honey mushroom</name>
    <name type="synonym">Agaricus tabescens</name>
    <dbReference type="NCBI Taxonomy" id="1929756"/>
    <lineage>
        <taxon>Eukaryota</taxon>
        <taxon>Fungi</taxon>
        <taxon>Dikarya</taxon>
        <taxon>Basidiomycota</taxon>
        <taxon>Agaricomycotina</taxon>
        <taxon>Agaricomycetes</taxon>
        <taxon>Agaricomycetidae</taxon>
        <taxon>Agaricales</taxon>
        <taxon>Marasmiineae</taxon>
        <taxon>Physalacriaceae</taxon>
        <taxon>Desarmillaria</taxon>
    </lineage>
</organism>
<dbReference type="Pfam" id="PF13637">
    <property type="entry name" value="Ank_4"/>
    <property type="match status" value="1"/>
</dbReference>
<dbReference type="Pfam" id="PF12796">
    <property type="entry name" value="Ank_2"/>
    <property type="match status" value="3"/>
</dbReference>
<dbReference type="PANTHER" id="PTHR24198:SF165">
    <property type="entry name" value="ANKYRIN REPEAT-CONTAINING PROTEIN-RELATED"/>
    <property type="match status" value="1"/>
</dbReference>
<proteinExistence type="predicted"/>
<dbReference type="PROSITE" id="PS50297">
    <property type="entry name" value="ANK_REP_REGION"/>
    <property type="match status" value="3"/>
</dbReference>
<dbReference type="InterPro" id="IPR036770">
    <property type="entry name" value="Ankyrin_rpt-contain_sf"/>
</dbReference>
<dbReference type="Proteomes" id="UP001175211">
    <property type="component" value="Unassembled WGS sequence"/>
</dbReference>
<accession>A0AA39NJD6</accession>
<dbReference type="AlphaFoldDB" id="A0AA39NJD6"/>
<feature type="repeat" description="ANK" evidence="3">
    <location>
        <begin position="409"/>
        <end position="442"/>
    </location>
</feature>
<name>A0AA39NJD6_ARMTA</name>
<dbReference type="EMBL" id="JAUEPS010000003">
    <property type="protein sequence ID" value="KAK0466743.1"/>
    <property type="molecule type" value="Genomic_DNA"/>
</dbReference>
<evidence type="ECO:0000256" key="2">
    <source>
        <dbReference type="ARBA" id="ARBA00023043"/>
    </source>
</evidence>
<keyword evidence="2 3" id="KW-0040">ANK repeat</keyword>
<keyword evidence="1" id="KW-0677">Repeat</keyword>
<dbReference type="Gene3D" id="1.25.40.20">
    <property type="entry name" value="Ankyrin repeat-containing domain"/>
    <property type="match status" value="4"/>
</dbReference>
<comment type="caution">
    <text evidence="4">The sequence shown here is derived from an EMBL/GenBank/DDBJ whole genome shotgun (WGS) entry which is preliminary data.</text>
</comment>
<dbReference type="GeneID" id="85366453"/>
<dbReference type="InterPro" id="IPR002110">
    <property type="entry name" value="Ankyrin_rpt"/>
</dbReference>
<dbReference type="PROSITE" id="PS50088">
    <property type="entry name" value="ANK_REPEAT"/>
    <property type="match status" value="3"/>
</dbReference>
<dbReference type="RefSeq" id="XP_060337335.1">
    <property type="nucleotide sequence ID" value="XM_060482905.1"/>
</dbReference>